<dbReference type="EMBL" id="BLXT01003743">
    <property type="protein sequence ID" value="GFO04916.1"/>
    <property type="molecule type" value="Genomic_DNA"/>
</dbReference>
<name>A0AAV4A114_9GAST</name>
<evidence type="ECO:0000313" key="1">
    <source>
        <dbReference type="EMBL" id="GFO04916.1"/>
    </source>
</evidence>
<keyword evidence="2" id="KW-1185">Reference proteome</keyword>
<protein>
    <submittedName>
        <fullName evidence="1">Uncharacterized protein</fullName>
    </submittedName>
</protein>
<comment type="caution">
    <text evidence="1">The sequence shown here is derived from an EMBL/GenBank/DDBJ whole genome shotgun (WGS) entry which is preliminary data.</text>
</comment>
<gene>
    <name evidence="1" type="ORF">PoB_003142100</name>
</gene>
<dbReference type="AlphaFoldDB" id="A0AAV4A114"/>
<dbReference type="Proteomes" id="UP000735302">
    <property type="component" value="Unassembled WGS sequence"/>
</dbReference>
<evidence type="ECO:0000313" key="2">
    <source>
        <dbReference type="Proteomes" id="UP000735302"/>
    </source>
</evidence>
<proteinExistence type="predicted"/>
<sequence length="75" mass="8743">MPPLSEVNARAWCTVYSQRNCRNMFAVVFMATLSYRQRISSKDILAYPEVVRHSDKICKIVFSRSTHRRHTVVLA</sequence>
<organism evidence="1 2">
    <name type="scientific">Plakobranchus ocellatus</name>
    <dbReference type="NCBI Taxonomy" id="259542"/>
    <lineage>
        <taxon>Eukaryota</taxon>
        <taxon>Metazoa</taxon>
        <taxon>Spiralia</taxon>
        <taxon>Lophotrochozoa</taxon>
        <taxon>Mollusca</taxon>
        <taxon>Gastropoda</taxon>
        <taxon>Heterobranchia</taxon>
        <taxon>Euthyneura</taxon>
        <taxon>Panpulmonata</taxon>
        <taxon>Sacoglossa</taxon>
        <taxon>Placobranchoidea</taxon>
        <taxon>Plakobranchidae</taxon>
        <taxon>Plakobranchus</taxon>
    </lineage>
</organism>
<accession>A0AAV4A114</accession>
<reference evidence="1 2" key="1">
    <citation type="journal article" date="2021" name="Elife">
        <title>Chloroplast acquisition without the gene transfer in kleptoplastic sea slugs, Plakobranchus ocellatus.</title>
        <authorList>
            <person name="Maeda T."/>
            <person name="Takahashi S."/>
            <person name="Yoshida T."/>
            <person name="Shimamura S."/>
            <person name="Takaki Y."/>
            <person name="Nagai Y."/>
            <person name="Toyoda A."/>
            <person name="Suzuki Y."/>
            <person name="Arimoto A."/>
            <person name="Ishii H."/>
            <person name="Satoh N."/>
            <person name="Nishiyama T."/>
            <person name="Hasebe M."/>
            <person name="Maruyama T."/>
            <person name="Minagawa J."/>
            <person name="Obokata J."/>
            <person name="Shigenobu S."/>
        </authorList>
    </citation>
    <scope>NUCLEOTIDE SEQUENCE [LARGE SCALE GENOMIC DNA]</scope>
</reference>